<gene>
    <name evidence="2" type="ORF">FPE_LOCUS33229</name>
</gene>
<feature type="region of interest" description="Disordered" evidence="1">
    <location>
        <begin position="22"/>
        <end position="48"/>
    </location>
</feature>
<feature type="compositionally biased region" description="Low complexity" evidence="1">
    <location>
        <begin position="34"/>
        <end position="48"/>
    </location>
</feature>
<sequence length="116" mass="12337">MTKPGIGLTGVAQFAIYGPPQKEGCDQSGERCGSYSSSADISESEFSSGGLSCRLYKVDEENGSALSSIDSSPISAVAKIENYSADCAASYVPYVWPEGCGSMGWEKKRRGLGRRY</sequence>
<evidence type="ECO:0000313" key="3">
    <source>
        <dbReference type="Proteomes" id="UP000834106"/>
    </source>
</evidence>
<keyword evidence="3" id="KW-1185">Reference proteome</keyword>
<proteinExistence type="predicted"/>
<evidence type="ECO:0000256" key="1">
    <source>
        <dbReference type="SAM" id="MobiDB-lite"/>
    </source>
</evidence>
<dbReference type="EMBL" id="OU503057">
    <property type="protein sequence ID" value="CAI9785799.1"/>
    <property type="molecule type" value="Genomic_DNA"/>
</dbReference>
<protein>
    <submittedName>
        <fullName evidence="2">Uncharacterized protein</fullName>
    </submittedName>
</protein>
<accession>A0AAD2ECR2</accession>
<dbReference type="AlphaFoldDB" id="A0AAD2ECR2"/>
<dbReference type="Proteomes" id="UP000834106">
    <property type="component" value="Chromosome 22"/>
</dbReference>
<evidence type="ECO:0000313" key="2">
    <source>
        <dbReference type="EMBL" id="CAI9785799.1"/>
    </source>
</evidence>
<organism evidence="2 3">
    <name type="scientific">Fraxinus pennsylvanica</name>
    <dbReference type="NCBI Taxonomy" id="56036"/>
    <lineage>
        <taxon>Eukaryota</taxon>
        <taxon>Viridiplantae</taxon>
        <taxon>Streptophyta</taxon>
        <taxon>Embryophyta</taxon>
        <taxon>Tracheophyta</taxon>
        <taxon>Spermatophyta</taxon>
        <taxon>Magnoliopsida</taxon>
        <taxon>eudicotyledons</taxon>
        <taxon>Gunneridae</taxon>
        <taxon>Pentapetalae</taxon>
        <taxon>asterids</taxon>
        <taxon>lamiids</taxon>
        <taxon>Lamiales</taxon>
        <taxon>Oleaceae</taxon>
        <taxon>Oleeae</taxon>
        <taxon>Fraxinus</taxon>
    </lineage>
</organism>
<reference evidence="2" key="1">
    <citation type="submission" date="2023-05" db="EMBL/GenBank/DDBJ databases">
        <authorList>
            <person name="Huff M."/>
        </authorList>
    </citation>
    <scope>NUCLEOTIDE SEQUENCE</scope>
</reference>
<name>A0AAD2ECR2_9LAMI</name>